<proteinExistence type="predicted"/>
<dbReference type="AlphaFoldDB" id="A0A7Z0I1U9"/>
<protein>
    <submittedName>
        <fullName evidence="2">DUF3467 domain-containing protein</fullName>
    </submittedName>
</protein>
<dbReference type="Proteomes" id="UP000529417">
    <property type="component" value="Unassembled WGS sequence"/>
</dbReference>
<keyword evidence="3" id="KW-1185">Reference proteome</keyword>
<feature type="region of interest" description="Disordered" evidence="1">
    <location>
        <begin position="1"/>
        <end position="25"/>
    </location>
</feature>
<accession>A0A7Z0I1U9</accession>
<dbReference type="RefSeq" id="WP_179906808.1">
    <property type="nucleotide sequence ID" value="NZ_JACBXS010000030.1"/>
</dbReference>
<dbReference type="Pfam" id="PF11950">
    <property type="entry name" value="DUF3467"/>
    <property type="match status" value="1"/>
</dbReference>
<evidence type="ECO:0000313" key="2">
    <source>
        <dbReference type="EMBL" id="NYS26009.1"/>
    </source>
</evidence>
<organism evidence="2 3">
    <name type="scientific">Rhabdonatronobacter sediminivivens</name>
    <dbReference type="NCBI Taxonomy" id="2743469"/>
    <lineage>
        <taxon>Bacteria</taxon>
        <taxon>Pseudomonadati</taxon>
        <taxon>Pseudomonadota</taxon>
        <taxon>Alphaproteobacteria</taxon>
        <taxon>Rhodobacterales</taxon>
        <taxon>Paracoccaceae</taxon>
        <taxon>Rhabdonatronobacter</taxon>
    </lineage>
</organism>
<gene>
    <name evidence="2" type="ORF">HUK65_13520</name>
</gene>
<evidence type="ECO:0000256" key="1">
    <source>
        <dbReference type="SAM" id="MobiDB-lite"/>
    </source>
</evidence>
<dbReference type="EMBL" id="JACBXS010000030">
    <property type="protein sequence ID" value="NYS26009.1"/>
    <property type="molecule type" value="Genomic_DNA"/>
</dbReference>
<dbReference type="InterPro" id="IPR021857">
    <property type="entry name" value="DUF3467"/>
</dbReference>
<evidence type="ECO:0000313" key="3">
    <source>
        <dbReference type="Proteomes" id="UP000529417"/>
    </source>
</evidence>
<name>A0A7Z0I1U9_9RHOB</name>
<comment type="caution">
    <text evidence="2">The sequence shown here is derived from an EMBL/GenBank/DDBJ whole genome shotgun (WGS) entry which is preliminary data.</text>
</comment>
<sequence length="119" mass="13355">MSDQTNPKPETAEAGARRTPKVEWDDSKMRSTYANVVNAASTREEISVFFGTNQTWNLDEKREVTVQLSDRIIMSPFAAKRLWVLLGAVLKQHEQRFGTLAIDDGNRVPEVLSGGHKPN</sequence>
<reference evidence="2 3" key="1">
    <citation type="journal article" date="2000" name="Arch. Microbiol.">
        <title>Rhodobaca bogoriensis gen. nov. and sp. nov., an alkaliphilic purple nonsulfur bacterium from African Rift Valley soda lakes.</title>
        <authorList>
            <person name="Milford A.D."/>
            <person name="Achenbach L.A."/>
            <person name="Jung D.O."/>
            <person name="Madigan M.T."/>
        </authorList>
    </citation>
    <scope>NUCLEOTIDE SEQUENCE [LARGE SCALE GENOMIC DNA]</scope>
    <source>
        <strain evidence="2 3">2376</strain>
    </source>
</reference>